<dbReference type="InterPro" id="IPR001965">
    <property type="entry name" value="Znf_PHD"/>
</dbReference>
<feature type="compositionally biased region" description="Basic and acidic residues" evidence="5">
    <location>
        <begin position="1169"/>
        <end position="1185"/>
    </location>
</feature>
<feature type="compositionally biased region" description="Basic and acidic residues" evidence="5">
    <location>
        <begin position="37"/>
        <end position="46"/>
    </location>
</feature>
<dbReference type="GO" id="GO:0008276">
    <property type="term" value="F:protein methyltransferase activity"/>
    <property type="evidence" value="ECO:0007669"/>
    <property type="project" value="UniProtKB-ARBA"/>
</dbReference>
<sequence length="1708" mass="189467">MSVCLESSTVLTNSVGGAHNPNVSEVPTSVPATTPTETKEEKDEKPTVVSKNMAKIIVANSQAVTTTGCSPIPQKIVSSPLITVMNTPGPITVVKSSLGSSTTSHFTLVNSAPIYVKSPTITLLNAPPITVVKAISGAAAQPIEAQKNVDVANAAAVTNNGSLTTITEKTLHNVFVKKTLPNEPDIPQSHKLLTANSFPSTNMIQNANTTPLIKTVNGHRPIPGNKVKILSNVVMPNTIAGPSNVLLNKSNNQRFYQQKNIGNGAAKYLNKPVTSIPKPQVPPKAASEKPQQKIIYAPHKSQIKTLSNVGGYTANKPGIKTLSPQNKSTPGQVQKTGSGLRTIPPQRQHKPPSKPNYIGKHAVQAQKLKQSMPKMKQIKQGTVNSYQNRIPQSNQVTFNQALTAQILETLQRDNTKTISNYESSRYESNYGGYNEPQRSQPESSRPVEYKPQSNLDTLSFVCQAVLLDHNYNATLPTDLPMTPNTSQLNGVSNSSLYSPGNNKRQRPSITPTNTLSSLSTGSLLPSNTSQEDDAASDISCTSDRKPESEGEETDTAPEAEAVANDDQFDRYGDYVTRCICGFIHDDGYMIECDQCKVWQHVRCVVRNKKVPDDYLCEECDPSKPTDRQKARAAQQQWMREVQERDARIRKEQLKETLTDSDSSDGEQPSNNNINLTNKSRRKPELKQRPRRERDKRQLKRKMTKRKIKTVNKSNSEDEKQQIPHLRQWIDNYEEAVTNHYSPELRARISSIRINGAHSELVGQVDPQVQKCKVQFNPSGVKCLVATVHMSPESPIIELRGKYMLSTQHRTSSHLSSLTTRQQRPGPFLFFYRLHKDSTEVCVDTRTYGNIARFVRRSCQPNAELRHCIEKGVLHLYIVTINSVDKNTELTIKHESHDLAAAGTAEIPCACGNADSCNLKSRKNGDVFESNHRKRRGRRTSSISVENTNNNATVAKIKEEVPEEKVEVKQEPVVVKVEVKEEPEVEEETVQVDESVVKIEETDVKQEVSEEEDQGKQTSPPLLSSRRSSHHKNENEDKKEPTSAEDKEKNKKLSREERKLQAIMKAIERMEKQEQRKQEHQAKQAHRRESEPTPHKEEEKAISKGKRRKRKGRTRTLSTNSQHGRRNRLNSADSINATSSDDTLLSPNDQPIDQSSPSKAAGLLLALAHADSRPESKSPERIRDIDSNSNSSPETPLSSACLLVAAAVEPLEPGFKFPKTKKGLMNEWLNKGTDIVQSASSISPSSLTAHITPTENIVYDSGFYTPSKNLVALAQAATYCDSAQPRGNAKKRWLRQAISEDQCDSPCSRPESPPNAEMVAPPKKRRLPRESLPSESVQNTSNNNLLMLQKNEIDVSMDIVANQESDSMQPVENENVGISTDMKHEYNKNILTESQELTRKELGSLLDPRLSRDRPTSLFSSNSEHLVGTVEKTLSFLGFDDKKTEQVTPAKRKLSITEYRQRKKLNNNEKSNEEGAMEESNLSQSPKPIRNRSNSSSSASSCATSDDEPPPVETTGKVLSAFNSEPTELERQRENVSLRLKKAFGLSVDEESRKPALNVETLLKCDLPTPMKSTIPLSSPTFPIPGSSDPLPPQSSITTHCEPQYNPPEHLPPSEPTKQVETVKVEKLQPPIVQKISTGDSVMYYTPDEEELEISNGGTEKVDSADYVPPFNNPLYPNSTYTNYGSVIDDDVPYEGRNPSPPPDLSGMP</sequence>
<dbReference type="InterPro" id="IPR001214">
    <property type="entry name" value="SET_dom"/>
</dbReference>
<proteinExistence type="predicted"/>
<dbReference type="InterPro" id="IPR013083">
    <property type="entry name" value="Znf_RING/FYVE/PHD"/>
</dbReference>
<keyword evidence="8" id="KW-1185">Reference proteome</keyword>
<dbReference type="Gene3D" id="3.30.40.10">
    <property type="entry name" value="Zinc/RING finger domain, C3HC4 (zinc finger)"/>
    <property type="match status" value="1"/>
</dbReference>
<name>A0AAW1IE52_POPJA</name>
<feature type="compositionally biased region" description="Basic residues" evidence="5">
    <location>
        <begin position="1102"/>
        <end position="1113"/>
    </location>
</feature>
<feature type="compositionally biased region" description="Low complexity" evidence="5">
    <location>
        <begin position="1159"/>
        <end position="1168"/>
    </location>
</feature>
<feature type="compositionally biased region" description="Polar residues" evidence="5">
    <location>
        <begin position="665"/>
        <end position="677"/>
    </location>
</feature>
<feature type="compositionally biased region" description="Pro residues" evidence="5">
    <location>
        <begin position="1698"/>
        <end position="1708"/>
    </location>
</feature>
<keyword evidence="3" id="KW-0862">Zinc</keyword>
<dbReference type="GO" id="GO:0008757">
    <property type="term" value="F:S-adenosylmethionine-dependent methyltransferase activity"/>
    <property type="evidence" value="ECO:0007669"/>
    <property type="project" value="UniProtKB-ARBA"/>
</dbReference>
<feature type="region of interest" description="Disordered" evidence="5">
    <location>
        <begin position="478"/>
        <end position="557"/>
    </location>
</feature>
<dbReference type="SUPFAM" id="SSF57903">
    <property type="entry name" value="FYVE/PHD zinc finger"/>
    <property type="match status" value="1"/>
</dbReference>
<dbReference type="InterPro" id="IPR019786">
    <property type="entry name" value="Zinc_finger_PHD-type_CS"/>
</dbReference>
<dbReference type="InterPro" id="IPR046341">
    <property type="entry name" value="SET_dom_sf"/>
</dbReference>
<feature type="compositionally biased region" description="Low complexity" evidence="5">
    <location>
        <begin position="419"/>
        <end position="434"/>
    </location>
</feature>
<dbReference type="SMART" id="SM00317">
    <property type="entry name" value="SET"/>
    <property type="match status" value="1"/>
</dbReference>
<dbReference type="InterPro" id="IPR011011">
    <property type="entry name" value="Znf_FYVE_PHD"/>
</dbReference>
<keyword evidence="4" id="KW-0156">Chromatin regulator</keyword>
<organism evidence="7 8">
    <name type="scientific">Popillia japonica</name>
    <name type="common">Japanese beetle</name>
    <dbReference type="NCBI Taxonomy" id="7064"/>
    <lineage>
        <taxon>Eukaryota</taxon>
        <taxon>Metazoa</taxon>
        <taxon>Ecdysozoa</taxon>
        <taxon>Arthropoda</taxon>
        <taxon>Hexapoda</taxon>
        <taxon>Insecta</taxon>
        <taxon>Pterygota</taxon>
        <taxon>Neoptera</taxon>
        <taxon>Endopterygota</taxon>
        <taxon>Coleoptera</taxon>
        <taxon>Polyphaga</taxon>
        <taxon>Scarabaeiformia</taxon>
        <taxon>Scarabaeidae</taxon>
        <taxon>Rutelinae</taxon>
        <taxon>Popillia</taxon>
    </lineage>
</organism>
<dbReference type="PANTHER" id="PTHR46462:SF3">
    <property type="entry name" value="UPSET, ISOFORM A"/>
    <property type="match status" value="1"/>
</dbReference>
<dbReference type="Pfam" id="PF20826">
    <property type="entry name" value="PHD_5"/>
    <property type="match status" value="1"/>
</dbReference>
<feature type="domain" description="SET" evidence="6">
    <location>
        <begin position="771"/>
        <end position="894"/>
    </location>
</feature>
<feature type="compositionally biased region" description="Basic and acidic residues" evidence="5">
    <location>
        <begin position="682"/>
        <end position="695"/>
    </location>
</feature>
<evidence type="ECO:0000256" key="5">
    <source>
        <dbReference type="SAM" id="MobiDB-lite"/>
    </source>
</evidence>
<dbReference type="Gene3D" id="2.170.270.10">
    <property type="entry name" value="SET domain"/>
    <property type="match status" value="1"/>
</dbReference>
<feature type="region of interest" description="Disordered" evidence="5">
    <location>
        <begin position="1443"/>
        <end position="1533"/>
    </location>
</feature>
<feature type="compositionally biased region" description="Polar residues" evidence="5">
    <location>
        <begin position="14"/>
        <end position="27"/>
    </location>
</feature>
<reference evidence="7 8" key="1">
    <citation type="journal article" date="2024" name="BMC Genomics">
        <title>De novo assembly and annotation of Popillia japonica's genome with initial clues to its potential as an invasive pest.</title>
        <authorList>
            <person name="Cucini C."/>
            <person name="Boschi S."/>
            <person name="Funari R."/>
            <person name="Cardaioli E."/>
            <person name="Iannotti N."/>
            <person name="Marturano G."/>
            <person name="Paoli F."/>
            <person name="Bruttini M."/>
            <person name="Carapelli A."/>
            <person name="Frati F."/>
            <person name="Nardi F."/>
        </authorList>
    </citation>
    <scope>NUCLEOTIDE SEQUENCE [LARGE SCALE GENOMIC DNA]</scope>
    <source>
        <strain evidence="7">DMR45628</strain>
    </source>
</reference>
<dbReference type="GO" id="GO:0070210">
    <property type="term" value="C:Rpd3L-Expanded complex"/>
    <property type="evidence" value="ECO:0007669"/>
    <property type="project" value="TreeGrafter"/>
</dbReference>
<feature type="compositionally biased region" description="Low complexity" evidence="5">
    <location>
        <begin position="1490"/>
        <end position="1503"/>
    </location>
</feature>
<protein>
    <submittedName>
        <fullName evidence="7">PHD-finger</fullName>
    </submittedName>
</protein>
<evidence type="ECO:0000259" key="6">
    <source>
        <dbReference type="PROSITE" id="PS50280"/>
    </source>
</evidence>
<dbReference type="Proteomes" id="UP001458880">
    <property type="component" value="Unassembled WGS sequence"/>
</dbReference>
<feature type="compositionally biased region" description="Basic and acidic residues" evidence="5">
    <location>
        <begin position="1030"/>
        <end position="1101"/>
    </location>
</feature>
<feature type="compositionally biased region" description="Basic and acidic residues" evidence="5">
    <location>
        <begin position="620"/>
        <end position="629"/>
    </location>
</feature>
<dbReference type="CDD" id="cd15550">
    <property type="entry name" value="PHD_MLL5"/>
    <property type="match status" value="1"/>
</dbReference>
<evidence type="ECO:0000256" key="4">
    <source>
        <dbReference type="ARBA" id="ARBA00022853"/>
    </source>
</evidence>
<feature type="region of interest" description="Disordered" evidence="5">
    <location>
        <begin position="14"/>
        <end position="46"/>
    </location>
</feature>
<dbReference type="CDD" id="cd10529">
    <property type="entry name" value="SET_SETD5-like"/>
    <property type="match status" value="1"/>
</dbReference>
<feature type="region of interest" description="Disordered" evidence="5">
    <location>
        <begin position="618"/>
        <end position="721"/>
    </location>
</feature>
<feature type="region of interest" description="Disordered" evidence="5">
    <location>
        <begin position="418"/>
        <end position="450"/>
    </location>
</feature>
<feature type="compositionally biased region" description="Polar residues" evidence="5">
    <location>
        <begin position="482"/>
        <end position="502"/>
    </location>
</feature>
<feature type="compositionally biased region" description="Polar residues" evidence="5">
    <location>
        <begin position="1186"/>
        <end position="1195"/>
    </location>
</feature>
<feature type="compositionally biased region" description="Basic and acidic residues" evidence="5">
    <location>
        <begin position="640"/>
        <end position="657"/>
    </location>
</feature>
<dbReference type="Pfam" id="PF00856">
    <property type="entry name" value="SET"/>
    <property type="match status" value="1"/>
</dbReference>
<feature type="compositionally biased region" description="Basic residues" evidence="5">
    <location>
        <begin position="696"/>
        <end position="709"/>
    </location>
</feature>
<evidence type="ECO:0000313" key="7">
    <source>
        <dbReference type="EMBL" id="KAK9687597.1"/>
    </source>
</evidence>
<feature type="compositionally biased region" description="Pro residues" evidence="5">
    <location>
        <begin position="1604"/>
        <end position="1614"/>
    </location>
</feature>
<dbReference type="EMBL" id="JASPKY010000632">
    <property type="protein sequence ID" value="KAK9687597.1"/>
    <property type="molecule type" value="Genomic_DNA"/>
</dbReference>
<keyword evidence="1" id="KW-0479">Metal-binding</keyword>
<dbReference type="SUPFAM" id="SSF82199">
    <property type="entry name" value="SET domain"/>
    <property type="match status" value="1"/>
</dbReference>
<feature type="compositionally biased region" description="Polar residues" evidence="5">
    <location>
        <begin position="322"/>
        <end position="339"/>
    </location>
</feature>
<dbReference type="GO" id="GO:0006325">
    <property type="term" value="P:chromatin organization"/>
    <property type="evidence" value="ECO:0007669"/>
    <property type="project" value="UniProtKB-KW"/>
</dbReference>
<feature type="region of interest" description="Disordered" evidence="5">
    <location>
        <begin position="1586"/>
        <end position="1618"/>
    </location>
</feature>
<evidence type="ECO:0000256" key="2">
    <source>
        <dbReference type="ARBA" id="ARBA00022771"/>
    </source>
</evidence>
<evidence type="ECO:0000313" key="8">
    <source>
        <dbReference type="Proteomes" id="UP001458880"/>
    </source>
</evidence>
<feature type="compositionally biased region" description="Polar residues" evidence="5">
    <location>
        <begin position="1128"/>
        <end position="1157"/>
    </location>
</feature>
<feature type="region of interest" description="Disordered" evidence="5">
    <location>
        <begin position="1681"/>
        <end position="1708"/>
    </location>
</feature>
<evidence type="ECO:0000256" key="3">
    <source>
        <dbReference type="ARBA" id="ARBA00022833"/>
    </source>
</evidence>
<evidence type="ECO:0000256" key="1">
    <source>
        <dbReference type="ARBA" id="ARBA00022723"/>
    </source>
</evidence>
<feature type="region of interest" description="Disordered" evidence="5">
    <location>
        <begin position="1002"/>
        <end position="1195"/>
    </location>
</feature>
<gene>
    <name evidence="7" type="ORF">QE152_g36145</name>
</gene>
<feature type="compositionally biased region" description="Low complexity" evidence="5">
    <location>
        <begin position="507"/>
        <end position="529"/>
    </location>
</feature>
<dbReference type="GO" id="GO:0034967">
    <property type="term" value="C:Set3 complex"/>
    <property type="evidence" value="ECO:0007669"/>
    <property type="project" value="TreeGrafter"/>
</dbReference>
<accession>A0AAW1IE52</accession>
<dbReference type="PROSITE" id="PS50280">
    <property type="entry name" value="SET"/>
    <property type="match status" value="1"/>
</dbReference>
<dbReference type="GO" id="GO:0008170">
    <property type="term" value="F:N-methyltransferase activity"/>
    <property type="evidence" value="ECO:0007669"/>
    <property type="project" value="UniProtKB-ARBA"/>
</dbReference>
<dbReference type="PROSITE" id="PS01359">
    <property type="entry name" value="ZF_PHD_1"/>
    <property type="match status" value="1"/>
</dbReference>
<dbReference type="SMART" id="SM00249">
    <property type="entry name" value="PHD"/>
    <property type="match status" value="1"/>
</dbReference>
<feature type="region of interest" description="Disordered" evidence="5">
    <location>
        <begin position="318"/>
        <end position="357"/>
    </location>
</feature>
<keyword evidence="2" id="KW-0863">Zinc-finger</keyword>
<dbReference type="GO" id="GO:0008270">
    <property type="term" value="F:zinc ion binding"/>
    <property type="evidence" value="ECO:0007669"/>
    <property type="project" value="UniProtKB-KW"/>
</dbReference>
<comment type="caution">
    <text evidence="7">The sequence shown here is derived from an EMBL/GenBank/DDBJ whole genome shotgun (WGS) entry which is preliminary data.</text>
</comment>
<dbReference type="PANTHER" id="PTHR46462">
    <property type="entry name" value="UPSET, ISOFORM A"/>
    <property type="match status" value="1"/>
</dbReference>
<dbReference type="GO" id="GO:0006355">
    <property type="term" value="P:regulation of DNA-templated transcription"/>
    <property type="evidence" value="ECO:0007669"/>
    <property type="project" value="TreeGrafter"/>
</dbReference>
<feature type="region of interest" description="Disordered" evidence="5">
    <location>
        <begin position="1299"/>
        <end position="1337"/>
    </location>
</feature>